<sequence length="64" mass="6753">MSSILPSPRRARLASLENAYAVAVRLREASGVDQFVVGTGDPVQPFRVAAELPTAPEMVLACVA</sequence>
<protein>
    <submittedName>
        <fullName evidence="1">Uncharacterized protein</fullName>
    </submittedName>
</protein>
<comment type="caution">
    <text evidence="1">The sequence shown here is derived from an EMBL/GenBank/DDBJ whole genome shotgun (WGS) entry which is preliminary data.</text>
</comment>
<keyword evidence="2" id="KW-1185">Reference proteome</keyword>
<accession>A0A840YT22</accession>
<evidence type="ECO:0000313" key="2">
    <source>
        <dbReference type="Proteomes" id="UP000527143"/>
    </source>
</evidence>
<organism evidence="1 2">
    <name type="scientific">Sphingomonas xinjiangensis</name>
    <dbReference type="NCBI Taxonomy" id="643568"/>
    <lineage>
        <taxon>Bacteria</taxon>
        <taxon>Pseudomonadati</taxon>
        <taxon>Pseudomonadota</taxon>
        <taxon>Alphaproteobacteria</taxon>
        <taxon>Sphingomonadales</taxon>
        <taxon>Sphingomonadaceae</taxon>
        <taxon>Sphingomonas</taxon>
    </lineage>
</organism>
<dbReference type="RefSeq" id="WP_184091641.1">
    <property type="nucleotide sequence ID" value="NZ_JACIJF010000026.1"/>
</dbReference>
<gene>
    <name evidence="1" type="ORF">FHT02_004085</name>
</gene>
<name>A0A840YT22_9SPHN</name>
<evidence type="ECO:0000313" key="1">
    <source>
        <dbReference type="EMBL" id="MBB5712824.1"/>
    </source>
</evidence>
<dbReference type="EMBL" id="JACIJF010000026">
    <property type="protein sequence ID" value="MBB5712824.1"/>
    <property type="molecule type" value="Genomic_DNA"/>
</dbReference>
<dbReference type="Proteomes" id="UP000527143">
    <property type="component" value="Unassembled WGS sequence"/>
</dbReference>
<dbReference type="AlphaFoldDB" id="A0A840YT22"/>
<proteinExistence type="predicted"/>
<reference evidence="1 2" key="1">
    <citation type="submission" date="2020-08" db="EMBL/GenBank/DDBJ databases">
        <title>Genomic Encyclopedia of Type Strains, Phase IV (KMG-IV): sequencing the most valuable type-strain genomes for metagenomic binning, comparative biology and taxonomic classification.</title>
        <authorList>
            <person name="Goeker M."/>
        </authorList>
    </citation>
    <scope>NUCLEOTIDE SEQUENCE [LARGE SCALE GENOMIC DNA]</scope>
    <source>
        <strain evidence="1 2">DSM 26736</strain>
    </source>
</reference>